<evidence type="ECO:0000256" key="2">
    <source>
        <dbReference type="SAM" id="MobiDB-lite"/>
    </source>
</evidence>
<feature type="compositionally biased region" description="Polar residues" evidence="2">
    <location>
        <begin position="223"/>
        <end position="232"/>
    </location>
</feature>
<dbReference type="InterPro" id="IPR039131">
    <property type="entry name" value="NDUFAF1"/>
</dbReference>
<organism evidence="4 5">
    <name type="scientific">Zasmidium cellare</name>
    <name type="common">Wine cellar mold</name>
    <name type="synonym">Racodium cellare</name>
    <dbReference type="NCBI Taxonomy" id="395010"/>
    <lineage>
        <taxon>Eukaryota</taxon>
        <taxon>Fungi</taxon>
        <taxon>Dikarya</taxon>
        <taxon>Ascomycota</taxon>
        <taxon>Pezizomycotina</taxon>
        <taxon>Dothideomycetes</taxon>
        <taxon>Dothideomycetidae</taxon>
        <taxon>Mycosphaerellales</taxon>
        <taxon>Mycosphaerellaceae</taxon>
        <taxon>Zasmidium</taxon>
    </lineage>
</organism>
<comment type="similarity">
    <text evidence="1">Belongs to the CIA30 family.</text>
</comment>
<reference evidence="4 5" key="1">
    <citation type="journal article" date="2023" name="G3 (Bethesda)">
        <title>A chromosome-level genome assembly of Zasmidium syzygii isolated from banana leaves.</title>
        <authorList>
            <person name="van Westerhoven A.C."/>
            <person name="Mehrabi R."/>
            <person name="Talebi R."/>
            <person name="Steentjes M.B.F."/>
            <person name="Corcolon B."/>
            <person name="Chong P.A."/>
            <person name="Kema G.H.J."/>
            <person name="Seidl M.F."/>
        </authorList>
    </citation>
    <scope>NUCLEOTIDE SEQUENCE [LARGE SCALE GENOMIC DNA]</scope>
    <source>
        <strain evidence="4 5">P124</strain>
    </source>
</reference>
<dbReference type="Proteomes" id="UP001305779">
    <property type="component" value="Unassembled WGS sequence"/>
</dbReference>
<name>A0ABR0F125_ZASCE</name>
<evidence type="ECO:0000259" key="3">
    <source>
        <dbReference type="Pfam" id="PF08547"/>
    </source>
</evidence>
<evidence type="ECO:0000313" key="4">
    <source>
        <dbReference type="EMBL" id="KAK4507130.1"/>
    </source>
</evidence>
<dbReference type="Pfam" id="PF08547">
    <property type="entry name" value="CIA30"/>
    <property type="match status" value="1"/>
</dbReference>
<comment type="caution">
    <text evidence="4">The sequence shown here is derived from an EMBL/GenBank/DDBJ whole genome shotgun (WGS) entry which is preliminary data.</text>
</comment>
<evidence type="ECO:0000256" key="1">
    <source>
        <dbReference type="ARBA" id="ARBA00007884"/>
    </source>
</evidence>
<dbReference type="EMBL" id="JAXOVC010000001">
    <property type="protein sequence ID" value="KAK4507130.1"/>
    <property type="molecule type" value="Genomic_DNA"/>
</dbReference>
<feature type="region of interest" description="Disordered" evidence="2">
    <location>
        <begin position="219"/>
        <end position="238"/>
    </location>
</feature>
<sequence>MMATTDKPKRYTLFGGDEAWSARDWTASDDRVRGGKSQSYLDPESDDKIGRFHGNLDIKTLGGAGFASQRTTGDDREWDLSDYAGIQIRIAKGDKKRYTFNLKDELLPVDPDTGREQSTVSYEVDFELPPQAEPGHAYDRNVFLPWSAFNATYRGKPKKDAKKIDLKKIKRVSIMMRSFFGTQEGDFSLSIRSIAALPEVPSEDRAGEVIDHGALEKGMVEPNNDTRSSQPYRSGAERRLTHVSVEQVKGGFKMLTDVLVPDSRA</sequence>
<feature type="domain" description="NADH:ubiquinone oxidoreductase intermediate-associated protein 30" evidence="3">
    <location>
        <begin position="21"/>
        <end position="191"/>
    </location>
</feature>
<proteinExistence type="inferred from homology"/>
<gene>
    <name evidence="4" type="ORF">PRZ48_000864</name>
</gene>
<evidence type="ECO:0000313" key="5">
    <source>
        <dbReference type="Proteomes" id="UP001305779"/>
    </source>
</evidence>
<dbReference type="InterPro" id="IPR008979">
    <property type="entry name" value="Galactose-bd-like_sf"/>
</dbReference>
<accession>A0ABR0F125</accession>
<dbReference type="SUPFAM" id="SSF49785">
    <property type="entry name" value="Galactose-binding domain-like"/>
    <property type="match status" value="1"/>
</dbReference>
<dbReference type="PANTHER" id="PTHR13194:SF19">
    <property type="entry name" value="NAD(P)-BINDING ROSSMANN-FOLD SUPERFAMILY PROTEIN"/>
    <property type="match status" value="1"/>
</dbReference>
<protein>
    <recommendedName>
        <fullName evidence="3">NADH:ubiquinone oxidoreductase intermediate-associated protein 30 domain-containing protein</fullName>
    </recommendedName>
</protein>
<keyword evidence="5" id="KW-1185">Reference proteome</keyword>
<dbReference type="InterPro" id="IPR013857">
    <property type="entry name" value="NADH-UbQ_OxRdtase-assoc_prot30"/>
</dbReference>
<dbReference type="PANTHER" id="PTHR13194">
    <property type="entry name" value="COMPLEX I INTERMEDIATE-ASSOCIATED PROTEIN 30"/>
    <property type="match status" value="1"/>
</dbReference>